<proteinExistence type="predicted"/>
<comment type="caution">
    <text evidence="1">The sequence shown here is derived from an EMBL/GenBank/DDBJ whole genome shotgun (WGS) entry which is preliminary data.</text>
</comment>
<protein>
    <submittedName>
        <fullName evidence="1">Uncharacterized protein</fullName>
    </submittedName>
</protein>
<dbReference type="AlphaFoldDB" id="A0A818I8S3"/>
<gene>
    <name evidence="1" type="ORF">KXQ929_LOCUS1077</name>
</gene>
<feature type="non-terminal residue" evidence="1">
    <location>
        <position position="66"/>
    </location>
</feature>
<dbReference type="EMBL" id="CAJOBB010000028">
    <property type="protein sequence ID" value="CAF3519547.1"/>
    <property type="molecule type" value="Genomic_DNA"/>
</dbReference>
<accession>A0A818I8S3</accession>
<sequence length="66" mass="8157">MVTLSEKFHEQYNLIQQQFDEWTPFEQFYALVELTKKIHLSYRYFLSQLLSQTNNQLENNDMFHHT</sequence>
<organism evidence="1 2">
    <name type="scientific">Adineta steineri</name>
    <dbReference type="NCBI Taxonomy" id="433720"/>
    <lineage>
        <taxon>Eukaryota</taxon>
        <taxon>Metazoa</taxon>
        <taxon>Spiralia</taxon>
        <taxon>Gnathifera</taxon>
        <taxon>Rotifera</taxon>
        <taxon>Eurotatoria</taxon>
        <taxon>Bdelloidea</taxon>
        <taxon>Adinetida</taxon>
        <taxon>Adinetidae</taxon>
        <taxon>Adineta</taxon>
    </lineage>
</organism>
<evidence type="ECO:0000313" key="2">
    <source>
        <dbReference type="Proteomes" id="UP000663868"/>
    </source>
</evidence>
<evidence type="ECO:0000313" key="1">
    <source>
        <dbReference type="EMBL" id="CAF3519547.1"/>
    </source>
</evidence>
<dbReference type="Proteomes" id="UP000663868">
    <property type="component" value="Unassembled WGS sequence"/>
</dbReference>
<reference evidence="1" key="1">
    <citation type="submission" date="2021-02" db="EMBL/GenBank/DDBJ databases">
        <authorList>
            <person name="Nowell W R."/>
        </authorList>
    </citation>
    <scope>NUCLEOTIDE SEQUENCE</scope>
</reference>
<name>A0A818I8S3_9BILA</name>